<dbReference type="GeneID" id="17038947"/>
<dbReference type="GO" id="GO:0016279">
    <property type="term" value="F:protein-lysine N-methyltransferase activity"/>
    <property type="evidence" value="ECO:0007669"/>
    <property type="project" value="UniProtKB-UniRule"/>
</dbReference>
<evidence type="ECO:0000256" key="5">
    <source>
        <dbReference type="HAMAP-Rule" id="MF_03188"/>
    </source>
</evidence>
<dbReference type="EMBL" id="AGSI01000014">
    <property type="protein sequence ID" value="EIE20666.1"/>
    <property type="molecule type" value="Genomic_DNA"/>
</dbReference>
<dbReference type="InterPro" id="IPR029063">
    <property type="entry name" value="SAM-dependent_MTases_sf"/>
</dbReference>
<dbReference type="SUPFAM" id="SSF53335">
    <property type="entry name" value="S-adenosyl-L-methionine-dependent methyltransferases"/>
    <property type="match status" value="1"/>
</dbReference>
<dbReference type="HAMAP" id="MF_03188">
    <property type="entry name" value="Methyltr_EFM4"/>
    <property type="match status" value="1"/>
</dbReference>
<proteinExistence type="inferred from homology"/>
<protein>
    <recommendedName>
        <fullName evidence="5">Protein-lysine N-methyltransferase COCSUDRAFT_37587</fullName>
        <ecNumber evidence="5">2.1.1.-</ecNumber>
    </recommendedName>
</protein>
<keyword evidence="2 5" id="KW-0489">Methyltransferase</keyword>
<keyword evidence="8" id="KW-1185">Reference proteome</keyword>
<comment type="function">
    <text evidence="5">S-adenosyl-L-methionine-dependent protein-lysine N-methyltransferase that methylates elongation factor 1-alpha.</text>
</comment>
<dbReference type="OrthoDB" id="540004at2759"/>
<keyword evidence="4 5" id="KW-0949">S-adenosyl-L-methionine</keyword>
<dbReference type="PANTHER" id="PTHR12843:SF5">
    <property type="entry name" value="EEF1A LYSINE METHYLTRANSFERASE 2"/>
    <property type="match status" value="1"/>
</dbReference>
<dbReference type="eggNOG" id="KOG1271">
    <property type="taxonomic scope" value="Eukaryota"/>
</dbReference>
<evidence type="ECO:0000256" key="2">
    <source>
        <dbReference type="ARBA" id="ARBA00022603"/>
    </source>
</evidence>
<organism evidence="7 8">
    <name type="scientific">Coccomyxa subellipsoidea (strain C-169)</name>
    <name type="common">Green microalga</name>
    <dbReference type="NCBI Taxonomy" id="574566"/>
    <lineage>
        <taxon>Eukaryota</taxon>
        <taxon>Viridiplantae</taxon>
        <taxon>Chlorophyta</taxon>
        <taxon>core chlorophytes</taxon>
        <taxon>Trebouxiophyceae</taxon>
        <taxon>Trebouxiophyceae incertae sedis</taxon>
        <taxon>Coccomyxaceae</taxon>
        <taxon>Coccomyxa</taxon>
        <taxon>Coccomyxa subellipsoidea</taxon>
    </lineage>
</organism>
<dbReference type="PANTHER" id="PTHR12843">
    <property type="entry name" value="PROTEIN-LYSINE N-METHYLTRANSFERASE METTL10"/>
    <property type="match status" value="1"/>
</dbReference>
<dbReference type="EC" id="2.1.1.-" evidence="5"/>
<dbReference type="RefSeq" id="XP_005645210.1">
    <property type="nucleotide sequence ID" value="XM_005645153.1"/>
</dbReference>
<keyword evidence="3 5" id="KW-0808">Transferase</keyword>
<evidence type="ECO:0000259" key="6">
    <source>
        <dbReference type="Pfam" id="PF13847"/>
    </source>
</evidence>
<dbReference type="STRING" id="574566.I0YQJ7"/>
<comment type="similarity">
    <text evidence="5">Belongs to the class I-like SAM-binding methyltransferase superfamily. EFM4 family.</text>
</comment>
<reference evidence="7 8" key="1">
    <citation type="journal article" date="2012" name="Genome Biol.">
        <title>The genome of the polar eukaryotic microalga coccomyxa subellipsoidea reveals traits of cold adaptation.</title>
        <authorList>
            <person name="Blanc G."/>
            <person name="Agarkova I."/>
            <person name="Grimwood J."/>
            <person name="Kuo A."/>
            <person name="Brueggeman A."/>
            <person name="Dunigan D."/>
            <person name="Gurnon J."/>
            <person name="Ladunga I."/>
            <person name="Lindquist E."/>
            <person name="Lucas S."/>
            <person name="Pangilinan J."/>
            <person name="Proschold T."/>
            <person name="Salamov A."/>
            <person name="Schmutz J."/>
            <person name="Weeks D."/>
            <person name="Yamada T."/>
            <person name="Claverie J.M."/>
            <person name="Grigoriev I."/>
            <person name="Van Etten J."/>
            <person name="Lomsadze A."/>
            <person name="Borodovsky M."/>
        </authorList>
    </citation>
    <scope>NUCLEOTIDE SEQUENCE [LARGE SCALE GENOMIC DNA]</scope>
    <source>
        <strain evidence="7 8">C-169</strain>
    </source>
</reference>
<keyword evidence="1 5" id="KW-0963">Cytoplasm</keyword>
<name>I0YQJ7_COCSC</name>
<dbReference type="InterPro" id="IPR025714">
    <property type="entry name" value="Methyltranfer_dom"/>
</dbReference>
<gene>
    <name evidence="7" type="ORF">COCSUDRAFT_37587</name>
</gene>
<dbReference type="Pfam" id="PF13847">
    <property type="entry name" value="Methyltransf_31"/>
    <property type="match status" value="1"/>
</dbReference>
<dbReference type="GO" id="GO:0005737">
    <property type="term" value="C:cytoplasm"/>
    <property type="evidence" value="ECO:0007669"/>
    <property type="project" value="UniProtKB-SubCell"/>
</dbReference>
<dbReference type="AlphaFoldDB" id="I0YQJ7"/>
<evidence type="ECO:0000313" key="7">
    <source>
        <dbReference type="EMBL" id="EIE20666.1"/>
    </source>
</evidence>
<accession>I0YQJ7</accession>
<evidence type="ECO:0000313" key="8">
    <source>
        <dbReference type="Proteomes" id="UP000007264"/>
    </source>
</evidence>
<dbReference type="KEGG" id="csl:COCSUDRAFT_37587"/>
<comment type="caution">
    <text evidence="7">The sequence shown here is derived from an EMBL/GenBank/DDBJ whole genome shotgun (WGS) entry which is preliminary data.</text>
</comment>
<comment type="subcellular location">
    <subcellularLocation>
        <location evidence="5">Cytoplasm</location>
    </subcellularLocation>
</comment>
<evidence type="ECO:0000256" key="1">
    <source>
        <dbReference type="ARBA" id="ARBA00022490"/>
    </source>
</evidence>
<dbReference type="GO" id="GO:0032259">
    <property type="term" value="P:methylation"/>
    <property type="evidence" value="ECO:0007669"/>
    <property type="project" value="UniProtKB-KW"/>
</dbReference>
<dbReference type="Gene3D" id="3.40.50.150">
    <property type="entry name" value="Vaccinia Virus protein VP39"/>
    <property type="match status" value="1"/>
</dbReference>
<dbReference type="Proteomes" id="UP000007264">
    <property type="component" value="Unassembled WGS sequence"/>
</dbReference>
<feature type="domain" description="Methyltransferase" evidence="6">
    <location>
        <begin position="68"/>
        <end position="193"/>
    </location>
</feature>
<evidence type="ECO:0000256" key="3">
    <source>
        <dbReference type="ARBA" id="ARBA00022679"/>
    </source>
</evidence>
<sequence length="230" mass="25147">MDQDSSDEEGEGSKLGRKEHWDETYALELDNLQEHGDEGEIWFGEDVMDMMVGWTEELVHREYPSQASDVAILDVGTGNGVLPLQLAHLGFTNLTGSDYSAAAIKLAAAVAERRGVRSVNWVVDDLLHSSISDRFEVVTDKGTFDAVGLSQDAAANRKLYITAVSSLLKSGGLLVITSCNTTREELTAEFCGSRAGGGIFEYVDHVRTYPMFRFGGVEGSRVCTVAFRRI</sequence>
<evidence type="ECO:0000256" key="4">
    <source>
        <dbReference type="ARBA" id="ARBA00022691"/>
    </source>
</evidence>
<dbReference type="CDD" id="cd02440">
    <property type="entry name" value="AdoMet_MTases"/>
    <property type="match status" value="1"/>
</dbReference>
<dbReference type="InterPro" id="IPR026635">
    <property type="entry name" value="Efm4/METTL10"/>
</dbReference>